<dbReference type="GO" id="GO:0000981">
    <property type="term" value="F:DNA-binding transcription factor activity, RNA polymerase II-specific"/>
    <property type="evidence" value="ECO:0007669"/>
    <property type="project" value="InterPro"/>
</dbReference>
<feature type="region of interest" description="Disordered" evidence="2">
    <location>
        <begin position="1"/>
        <end position="33"/>
    </location>
</feature>
<evidence type="ECO:0000313" key="5">
    <source>
        <dbReference type="Proteomes" id="UP000800082"/>
    </source>
</evidence>
<dbReference type="Gene3D" id="4.10.240.10">
    <property type="entry name" value="Zn(2)-C6 fungal-type DNA-binding domain"/>
    <property type="match status" value="1"/>
</dbReference>
<dbReference type="PANTHER" id="PTHR47655:SF3">
    <property type="entry name" value="ZN(II)2CYS6 TRANSCRIPTION FACTOR (EUROFUNG)"/>
    <property type="match status" value="1"/>
</dbReference>
<dbReference type="InterPro" id="IPR036864">
    <property type="entry name" value="Zn2-C6_fun-type_DNA-bd_sf"/>
</dbReference>
<dbReference type="PANTHER" id="PTHR47655">
    <property type="entry name" value="QUINIC ACID UTILIZATION ACTIVATOR"/>
    <property type="match status" value="1"/>
</dbReference>
<dbReference type="SMART" id="SM00066">
    <property type="entry name" value="GAL4"/>
    <property type="match status" value="1"/>
</dbReference>
<evidence type="ECO:0000256" key="2">
    <source>
        <dbReference type="SAM" id="MobiDB-lite"/>
    </source>
</evidence>
<evidence type="ECO:0000313" key="4">
    <source>
        <dbReference type="EMBL" id="KAF1922629.1"/>
    </source>
</evidence>
<reference evidence="4" key="1">
    <citation type="journal article" date="2020" name="Stud. Mycol.">
        <title>101 Dothideomycetes genomes: a test case for predicting lifestyles and emergence of pathogens.</title>
        <authorList>
            <person name="Haridas S."/>
            <person name="Albert R."/>
            <person name="Binder M."/>
            <person name="Bloem J."/>
            <person name="Labutti K."/>
            <person name="Salamov A."/>
            <person name="Andreopoulos B."/>
            <person name="Baker S."/>
            <person name="Barry K."/>
            <person name="Bills G."/>
            <person name="Bluhm B."/>
            <person name="Cannon C."/>
            <person name="Castanera R."/>
            <person name="Culley D."/>
            <person name="Daum C."/>
            <person name="Ezra D."/>
            <person name="Gonzalez J."/>
            <person name="Henrissat B."/>
            <person name="Kuo A."/>
            <person name="Liang C."/>
            <person name="Lipzen A."/>
            <person name="Lutzoni F."/>
            <person name="Magnuson J."/>
            <person name="Mondo S."/>
            <person name="Nolan M."/>
            <person name="Ohm R."/>
            <person name="Pangilinan J."/>
            <person name="Park H.-J."/>
            <person name="Ramirez L."/>
            <person name="Alfaro M."/>
            <person name="Sun H."/>
            <person name="Tritt A."/>
            <person name="Yoshinaga Y."/>
            <person name="Zwiers L.-H."/>
            <person name="Turgeon B."/>
            <person name="Goodwin S."/>
            <person name="Spatafora J."/>
            <person name="Crous P."/>
            <person name="Grigoriev I."/>
        </authorList>
    </citation>
    <scope>NUCLEOTIDE SEQUENCE</scope>
    <source>
        <strain evidence="4">CBS 183.55</strain>
    </source>
</reference>
<dbReference type="RefSeq" id="XP_033442882.1">
    <property type="nucleotide sequence ID" value="XM_033594477.1"/>
</dbReference>
<dbReference type="InterPro" id="IPR052783">
    <property type="entry name" value="Metabolic/Drug-Res_Regulator"/>
</dbReference>
<dbReference type="CDD" id="cd00067">
    <property type="entry name" value="GAL4"/>
    <property type="match status" value="1"/>
</dbReference>
<organism evidence="4 5">
    <name type="scientific">Didymella exigua CBS 183.55</name>
    <dbReference type="NCBI Taxonomy" id="1150837"/>
    <lineage>
        <taxon>Eukaryota</taxon>
        <taxon>Fungi</taxon>
        <taxon>Dikarya</taxon>
        <taxon>Ascomycota</taxon>
        <taxon>Pezizomycotina</taxon>
        <taxon>Dothideomycetes</taxon>
        <taxon>Pleosporomycetidae</taxon>
        <taxon>Pleosporales</taxon>
        <taxon>Pleosporineae</taxon>
        <taxon>Didymellaceae</taxon>
        <taxon>Didymella</taxon>
    </lineage>
</organism>
<name>A0A6A5R5C5_9PLEO</name>
<feature type="compositionally biased region" description="Basic and acidic residues" evidence="2">
    <location>
        <begin position="132"/>
        <end position="147"/>
    </location>
</feature>
<dbReference type="SUPFAM" id="SSF57701">
    <property type="entry name" value="Zn2/Cys6 DNA-binding domain"/>
    <property type="match status" value="1"/>
</dbReference>
<dbReference type="Proteomes" id="UP000800082">
    <property type="component" value="Unassembled WGS sequence"/>
</dbReference>
<accession>A0A6A5R5C5</accession>
<evidence type="ECO:0000259" key="3">
    <source>
        <dbReference type="PROSITE" id="PS50048"/>
    </source>
</evidence>
<evidence type="ECO:0000256" key="1">
    <source>
        <dbReference type="ARBA" id="ARBA00023242"/>
    </source>
</evidence>
<proteinExistence type="predicted"/>
<gene>
    <name evidence="4" type="ORF">M421DRAFT_426699</name>
</gene>
<dbReference type="AlphaFoldDB" id="A0A6A5R5C5"/>
<dbReference type="Pfam" id="PF00172">
    <property type="entry name" value="Zn_clus"/>
    <property type="match status" value="1"/>
</dbReference>
<dbReference type="OrthoDB" id="2399539at2759"/>
<dbReference type="InterPro" id="IPR001138">
    <property type="entry name" value="Zn2Cys6_DnaBD"/>
</dbReference>
<feature type="region of interest" description="Disordered" evidence="2">
    <location>
        <begin position="132"/>
        <end position="161"/>
    </location>
</feature>
<dbReference type="GO" id="GO:0008270">
    <property type="term" value="F:zinc ion binding"/>
    <property type="evidence" value="ECO:0007669"/>
    <property type="project" value="InterPro"/>
</dbReference>
<dbReference type="PROSITE" id="PS00463">
    <property type="entry name" value="ZN2_CY6_FUNGAL_1"/>
    <property type="match status" value="1"/>
</dbReference>
<protein>
    <recommendedName>
        <fullName evidence="3">Zn(2)-C6 fungal-type domain-containing protein</fullName>
    </recommendedName>
</protein>
<keyword evidence="5" id="KW-1185">Reference proteome</keyword>
<dbReference type="GeneID" id="54352145"/>
<dbReference type="PROSITE" id="PS50048">
    <property type="entry name" value="ZN2_CY6_FUNGAL_2"/>
    <property type="match status" value="1"/>
</dbReference>
<dbReference type="EMBL" id="ML979019">
    <property type="protein sequence ID" value="KAF1922629.1"/>
    <property type="molecule type" value="Genomic_DNA"/>
</dbReference>
<keyword evidence="1" id="KW-0539">Nucleus</keyword>
<sequence length="249" mass="28000">MNITPSVTPYKEASSHRRNSDPSIGVMSGEGPPKETCSRVRRACNRCRLKKVKCDGHIPCARCEQDHATCKINYDATCIKDLRKNYIANLEEQQISLLGALRDLHRKLPLNIDVCDTVEQLQREGFDIESVRFKDPHRDSQKDESFHESVSPKTAPQLNPWEPEQLTMDYLQSLLEQPATPPNLTWHCGDTTRIEAQHHPQPTRWDSAGSVFGTTVPQNIHSIVDPLSGRFINLSTASFGAGDLNMILS</sequence>
<feature type="domain" description="Zn(2)-C6 fungal-type" evidence="3">
    <location>
        <begin position="43"/>
        <end position="72"/>
    </location>
</feature>